<sequence>MNQKKRLTVAALLFMLSGCRSDHHKNPAHIDPEMDRCGASEYQHYVGQPLSAIDRMKFSHPTRAIPYRSAVTMDFNLNRLNFLADSHDSIIRVYCG</sequence>
<dbReference type="AlphaFoldDB" id="A0A345CYU1"/>
<protein>
    <submittedName>
        <fullName evidence="1">Peptidase inhibitor I78 family protein</fullName>
    </submittedName>
</protein>
<reference evidence="2" key="1">
    <citation type="submission" date="2016-01" db="EMBL/GenBank/DDBJ databases">
        <authorList>
            <person name="Shapiro L."/>
        </authorList>
    </citation>
    <scope>NUCLEOTIDE SEQUENCE [LARGE SCALE GENOMIC DNA]</scope>
    <source>
        <strain evidence="2">MDcuke</strain>
    </source>
</reference>
<evidence type="ECO:0000313" key="1">
    <source>
        <dbReference type="EMBL" id="AXF78608.1"/>
    </source>
</evidence>
<evidence type="ECO:0000313" key="2">
    <source>
        <dbReference type="Proteomes" id="UP000264980"/>
    </source>
</evidence>
<dbReference type="Pfam" id="PF11720">
    <property type="entry name" value="Inhibitor_I78"/>
    <property type="match status" value="1"/>
</dbReference>
<dbReference type="EMBL" id="CP013970">
    <property type="protein sequence ID" value="AXF78608.1"/>
    <property type="molecule type" value="Genomic_DNA"/>
</dbReference>
<dbReference type="InterPro" id="IPR021719">
    <property type="entry name" value="Prot_inh_I78"/>
</dbReference>
<dbReference type="Gene3D" id="3.30.10.10">
    <property type="entry name" value="Trypsin Inhibitor V, subunit A"/>
    <property type="match status" value="1"/>
</dbReference>
<gene>
    <name evidence="1" type="ORF">AV903_25625</name>
</gene>
<dbReference type="RefSeq" id="WP_016192817.1">
    <property type="nucleotide sequence ID" value="NZ_CP013970.1"/>
</dbReference>
<name>A0A345CYU1_9GAMM</name>
<accession>A0A345CYU1</accession>
<organism evidence="1 2">
    <name type="scientific">Erwinia tracheiphila</name>
    <dbReference type="NCBI Taxonomy" id="65700"/>
    <lineage>
        <taxon>Bacteria</taxon>
        <taxon>Pseudomonadati</taxon>
        <taxon>Pseudomonadota</taxon>
        <taxon>Gammaproteobacteria</taxon>
        <taxon>Enterobacterales</taxon>
        <taxon>Erwiniaceae</taxon>
        <taxon>Erwinia</taxon>
    </lineage>
</organism>
<proteinExistence type="predicted"/>
<dbReference type="Proteomes" id="UP000264980">
    <property type="component" value="Chromosome"/>
</dbReference>
<dbReference type="PROSITE" id="PS51257">
    <property type="entry name" value="PROKAR_LIPOPROTEIN"/>
    <property type="match status" value="1"/>
</dbReference>